<dbReference type="GO" id="GO:0051723">
    <property type="term" value="F:protein methylesterase activity"/>
    <property type="evidence" value="ECO:0007669"/>
    <property type="project" value="UniProtKB-EC"/>
</dbReference>
<dbReference type="PANTHER" id="PTHR14189">
    <property type="entry name" value="PROTEIN PHOSPHATASE METHYLESTERASE-1 RELATED"/>
    <property type="match status" value="1"/>
</dbReference>
<organism evidence="8 9">
    <name type="scientific">Globodera pallida</name>
    <name type="common">Potato cyst nematode worm</name>
    <name type="synonym">Heterodera pallida</name>
    <dbReference type="NCBI Taxonomy" id="36090"/>
    <lineage>
        <taxon>Eukaryota</taxon>
        <taxon>Metazoa</taxon>
        <taxon>Ecdysozoa</taxon>
        <taxon>Nematoda</taxon>
        <taxon>Chromadorea</taxon>
        <taxon>Rhabditida</taxon>
        <taxon>Tylenchina</taxon>
        <taxon>Tylenchomorpha</taxon>
        <taxon>Tylenchoidea</taxon>
        <taxon>Heteroderidae</taxon>
        <taxon>Heteroderinae</taxon>
        <taxon>Globodera</taxon>
    </lineage>
</organism>
<feature type="domain" description="AB hydrolase-1" evidence="7">
    <location>
        <begin position="38"/>
        <end position="79"/>
    </location>
</feature>
<dbReference type="InterPro" id="IPR016812">
    <property type="entry name" value="PPase_methylesterase_euk"/>
</dbReference>
<sequence>MNDFSPLNWNDFFDKMESVQVDDDVFNVYVKGSRGPLFLLLHGGGYTGLSWAVLSEQISSSIECQILAPDLRGHGETKTKDDNNLSAENQIRYNN</sequence>
<comment type="catalytic activity">
    <reaction evidence="5">
        <text>[phosphatase 2A protein]-C-terminal L-leucine methyl ester + H2O = [phosphatase 2A protein]-C-terminal L-leucine + methanol + H(+)</text>
        <dbReference type="Rhea" id="RHEA:48548"/>
        <dbReference type="Rhea" id="RHEA-COMP:12134"/>
        <dbReference type="Rhea" id="RHEA-COMP:12135"/>
        <dbReference type="ChEBI" id="CHEBI:15377"/>
        <dbReference type="ChEBI" id="CHEBI:15378"/>
        <dbReference type="ChEBI" id="CHEBI:17790"/>
        <dbReference type="ChEBI" id="CHEBI:90516"/>
        <dbReference type="ChEBI" id="CHEBI:90517"/>
        <dbReference type="EC" id="3.1.1.89"/>
    </reaction>
</comment>
<reference evidence="9" key="2">
    <citation type="submission" date="2016-06" db="UniProtKB">
        <authorList>
            <consortium name="WormBaseParasite"/>
        </authorList>
    </citation>
    <scope>IDENTIFICATION</scope>
</reference>
<accession>A0A183BQY1</accession>
<name>A0A183BQY1_GLOPA</name>
<evidence type="ECO:0000259" key="7">
    <source>
        <dbReference type="Pfam" id="PF12697"/>
    </source>
</evidence>
<dbReference type="WBParaSite" id="GPLIN_000301700">
    <property type="protein sequence ID" value="GPLIN_000301700"/>
    <property type="gene ID" value="GPLIN_000301700"/>
</dbReference>
<dbReference type="AlphaFoldDB" id="A0A183BQY1"/>
<evidence type="ECO:0000256" key="1">
    <source>
        <dbReference type="ARBA" id="ARBA00008645"/>
    </source>
</evidence>
<dbReference type="EC" id="3.1.1.89" evidence="2"/>
<proteinExistence type="inferred from homology"/>
<evidence type="ECO:0000256" key="4">
    <source>
        <dbReference type="ARBA" id="ARBA00022801"/>
    </source>
</evidence>
<dbReference type="InterPro" id="IPR029058">
    <property type="entry name" value="AB_hydrolase_fold"/>
</dbReference>
<evidence type="ECO:0000256" key="5">
    <source>
        <dbReference type="ARBA" id="ARBA00049203"/>
    </source>
</evidence>
<dbReference type="PANTHER" id="PTHR14189:SF0">
    <property type="entry name" value="PROTEIN PHOSPHATASE METHYLESTERASE 1"/>
    <property type="match status" value="1"/>
</dbReference>
<keyword evidence="3" id="KW-0719">Serine esterase</keyword>
<dbReference type="SUPFAM" id="SSF53474">
    <property type="entry name" value="alpha/beta-Hydrolases"/>
    <property type="match status" value="1"/>
</dbReference>
<evidence type="ECO:0000256" key="2">
    <source>
        <dbReference type="ARBA" id="ARBA00013111"/>
    </source>
</evidence>
<comment type="similarity">
    <text evidence="1">Belongs to the AB hydrolase superfamily.</text>
</comment>
<evidence type="ECO:0000256" key="3">
    <source>
        <dbReference type="ARBA" id="ARBA00022487"/>
    </source>
</evidence>
<keyword evidence="4" id="KW-0378">Hydrolase</keyword>
<dbReference type="Gene3D" id="3.40.50.1820">
    <property type="entry name" value="alpha/beta hydrolase"/>
    <property type="match status" value="1"/>
</dbReference>
<dbReference type="InterPro" id="IPR000073">
    <property type="entry name" value="AB_hydrolase_1"/>
</dbReference>
<evidence type="ECO:0000256" key="6">
    <source>
        <dbReference type="SAM" id="MobiDB-lite"/>
    </source>
</evidence>
<feature type="region of interest" description="Disordered" evidence="6">
    <location>
        <begin position="72"/>
        <end position="95"/>
    </location>
</feature>
<dbReference type="Proteomes" id="UP000050741">
    <property type="component" value="Unassembled WGS sequence"/>
</dbReference>
<dbReference type="Pfam" id="PF12697">
    <property type="entry name" value="Abhydrolase_6"/>
    <property type="match status" value="1"/>
</dbReference>
<evidence type="ECO:0000313" key="8">
    <source>
        <dbReference type="Proteomes" id="UP000050741"/>
    </source>
</evidence>
<protein>
    <recommendedName>
        <fullName evidence="2">protein phosphatase methylesterase-1</fullName>
        <ecNumber evidence="2">3.1.1.89</ecNumber>
    </recommendedName>
</protein>
<feature type="compositionally biased region" description="Polar residues" evidence="6">
    <location>
        <begin position="84"/>
        <end position="95"/>
    </location>
</feature>
<keyword evidence="8" id="KW-1185">Reference proteome</keyword>
<reference evidence="8" key="1">
    <citation type="submission" date="2014-05" db="EMBL/GenBank/DDBJ databases">
        <title>The genome and life-stage specific transcriptomes of Globodera pallida elucidate key aspects of plant parasitism by a cyst nematode.</title>
        <authorList>
            <person name="Cotton J.A."/>
            <person name="Lilley C.J."/>
            <person name="Jones L.M."/>
            <person name="Kikuchi T."/>
            <person name="Reid A.J."/>
            <person name="Thorpe P."/>
            <person name="Tsai I.J."/>
            <person name="Beasley H."/>
            <person name="Blok V."/>
            <person name="Cock P.J.A."/>
            <person name="Van den Akker S.E."/>
            <person name="Holroyd N."/>
            <person name="Hunt M."/>
            <person name="Mantelin S."/>
            <person name="Naghra H."/>
            <person name="Pain A."/>
            <person name="Palomares-Rius J.E."/>
            <person name="Zarowiecki M."/>
            <person name="Berriman M."/>
            <person name="Jones J.T."/>
            <person name="Urwin P.E."/>
        </authorList>
    </citation>
    <scope>NUCLEOTIDE SEQUENCE [LARGE SCALE GENOMIC DNA]</scope>
    <source>
        <strain evidence="8">Lindley</strain>
    </source>
</reference>
<feature type="compositionally biased region" description="Basic and acidic residues" evidence="6">
    <location>
        <begin position="72"/>
        <end position="83"/>
    </location>
</feature>
<evidence type="ECO:0000313" key="9">
    <source>
        <dbReference type="WBParaSite" id="GPLIN_000301700"/>
    </source>
</evidence>